<dbReference type="GO" id="GO:0071770">
    <property type="term" value="P:DIM/DIP cell wall layer assembly"/>
    <property type="evidence" value="ECO:0007669"/>
    <property type="project" value="TreeGrafter"/>
</dbReference>
<dbReference type="Gene3D" id="3.30.70.250">
    <property type="entry name" value="Malonyl-CoA ACP transacylase, ACP-binding"/>
    <property type="match status" value="1"/>
</dbReference>
<dbReference type="InterPro" id="IPR016036">
    <property type="entry name" value="Malonyl_transacylase_ACP-bd"/>
</dbReference>
<dbReference type="InterPro" id="IPR016035">
    <property type="entry name" value="Acyl_Trfase/lysoPLipase"/>
</dbReference>
<dbReference type="FunFam" id="3.30.70.250:FF:000003">
    <property type="entry name" value="Polyketide beta-ketoacyl synthase Pks3"/>
    <property type="match status" value="1"/>
</dbReference>
<dbReference type="PROSITE" id="PS52004">
    <property type="entry name" value="KS3_2"/>
    <property type="match status" value="1"/>
</dbReference>
<evidence type="ECO:0000259" key="7">
    <source>
        <dbReference type="PROSITE" id="PS50075"/>
    </source>
</evidence>
<proteinExistence type="predicted"/>
<dbReference type="PANTHER" id="PTHR43775">
    <property type="entry name" value="FATTY ACID SYNTHASE"/>
    <property type="match status" value="1"/>
</dbReference>
<dbReference type="PROSITE" id="PS00012">
    <property type="entry name" value="PHOSPHOPANTETHEINE"/>
    <property type="match status" value="1"/>
</dbReference>
<keyword evidence="2" id="KW-0596">Phosphopantetheine</keyword>
<dbReference type="Gene3D" id="1.10.1200.10">
    <property type="entry name" value="ACP-like"/>
    <property type="match status" value="1"/>
</dbReference>
<dbReference type="CDD" id="cd00833">
    <property type="entry name" value="PKS"/>
    <property type="match status" value="1"/>
</dbReference>
<dbReference type="InterPro" id="IPR006162">
    <property type="entry name" value="Ppantetheine_attach_site"/>
</dbReference>
<dbReference type="SMART" id="SM01294">
    <property type="entry name" value="PKS_PP_betabranch"/>
    <property type="match status" value="1"/>
</dbReference>
<feature type="region of interest" description="Disordered" evidence="6">
    <location>
        <begin position="133"/>
        <end position="153"/>
    </location>
</feature>
<feature type="compositionally biased region" description="Low complexity" evidence="6">
    <location>
        <begin position="133"/>
        <end position="150"/>
    </location>
</feature>
<evidence type="ECO:0000256" key="5">
    <source>
        <dbReference type="ARBA" id="ARBA00022737"/>
    </source>
</evidence>
<dbReference type="Pfam" id="PF00698">
    <property type="entry name" value="Acyl_transf_1"/>
    <property type="match status" value="1"/>
</dbReference>
<dbReference type="SMART" id="SM00827">
    <property type="entry name" value="PKS_AT"/>
    <property type="match status" value="1"/>
</dbReference>
<reference evidence="10" key="1">
    <citation type="submission" date="2016-02" db="EMBL/GenBank/DDBJ databases">
        <authorList>
            <person name="Wibberg D."/>
        </authorList>
    </citation>
    <scope>NUCLEOTIDE SEQUENCE [LARGE SCALE GENOMIC DNA]</scope>
</reference>
<dbReference type="GO" id="GO:0005886">
    <property type="term" value="C:plasma membrane"/>
    <property type="evidence" value="ECO:0007669"/>
    <property type="project" value="TreeGrafter"/>
</dbReference>
<organism evidence="9 10">
    <name type="scientific">Candidatus Protofrankia californiensis</name>
    <dbReference type="NCBI Taxonomy" id="1839754"/>
    <lineage>
        <taxon>Bacteria</taxon>
        <taxon>Bacillati</taxon>
        <taxon>Actinomycetota</taxon>
        <taxon>Actinomycetes</taxon>
        <taxon>Frankiales</taxon>
        <taxon>Frankiaceae</taxon>
        <taxon>Protofrankia</taxon>
    </lineage>
</organism>
<evidence type="ECO:0000256" key="4">
    <source>
        <dbReference type="ARBA" id="ARBA00022679"/>
    </source>
</evidence>
<dbReference type="GO" id="GO:0031177">
    <property type="term" value="F:phosphopantetheine binding"/>
    <property type="evidence" value="ECO:0007669"/>
    <property type="project" value="InterPro"/>
</dbReference>
<dbReference type="AlphaFoldDB" id="A0A1C3P3J3"/>
<keyword evidence="5" id="KW-0677">Repeat</keyword>
<dbReference type="SMART" id="SM00823">
    <property type="entry name" value="PKS_PP"/>
    <property type="match status" value="1"/>
</dbReference>
<dbReference type="GO" id="GO:0005737">
    <property type="term" value="C:cytoplasm"/>
    <property type="evidence" value="ECO:0007669"/>
    <property type="project" value="TreeGrafter"/>
</dbReference>
<evidence type="ECO:0000256" key="2">
    <source>
        <dbReference type="ARBA" id="ARBA00022450"/>
    </source>
</evidence>
<dbReference type="SUPFAM" id="SSF53901">
    <property type="entry name" value="Thiolase-like"/>
    <property type="match status" value="1"/>
</dbReference>
<dbReference type="GO" id="GO:0006633">
    <property type="term" value="P:fatty acid biosynthetic process"/>
    <property type="evidence" value="ECO:0007669"/>
    <property type="project" value="TreeGrafter"/>
</dbReference>
<dbReference type="InterPro" id="IPR020841">
    <property type="entry name" value="PKS_Beta-ketoAc_synthase_dom"/>
</dbReference>
<dbReference type="InterPro" id="IPR009081">
    <property type="entry name" value="PP-bd_ACP"/>
</dbReference>
<dbReference type="InterPro" id="IPR014043">
    <property type="entry name" value="Acyl_transferase_dom"/>
</dbReference>
<dbReference type="InterPro" id="IPR001227">
    <property type="entry name" value="Ac_transferase_dom_sf"/>
</dbReference>
<protein>
    <submittedName>
        <fullName evidence="9">Acyl transferase</fullName>
    </submittedName>
</protein>
<dbReference type="Pfam" id="PF02801">
    <property type="entry name" value="Ketoacyl-synt_C"/>
    <property type="match status" value="1"/>
</dbReference>
<keyword evidence="4 9" id="KW-0808">Transferase</keyword>
<feature type="domain" description="Ketosynthase family 3 (KS3)" evidence="8">
    <location>
        <begin position="1"/>
        <end position="137"/>
    </location>
</feature>
<gene>
    <name evidence="9" type="ORF">FDG2_4132</name>
</gene>
<dbReference type="Pfam" id="PF00550">
    <property type="entry name" value="PP-binding"/>
    <property type="match status" value="1"/>
</dbReference>
<keyword evidence="3" id="KW-0597">Phosphoprotein</keyword>
<dbReference type="InterPro" id="IPR036736">
    <property type="entry name" value="ACP-like_sf"/>
</dbReference>
<feature type="domain" description="Carrier" evidence="7">
    <location>
        <begin position="638"/>
        <end position="715"/>
    </location>
</feature>
<feature type="region of interest" description="Disordered" evidence="6">
    <location>
        <begin position="598"/>
        <end position="623"/>
    </location>
</feature>
<accession>A0A1C3P3J3</accession>
<dbReference type="SMART" id="SM00825">
    <property type="entry name" value="PKS_KS"/>
    <property type="match status" value="1"/>
</dbReference>
<dbReference type="SUPFAM" id="SSF52151">
    <property type="entry name" value="FabD/lysophospholipase-like"/>
    <property type="match status" value="1"/>
</dbReference>
<dbReference type="Gene3D" id="3.40.366.10">
    <property type="entry name" value="Malonyl-Coenzyme A Acyl Carrier Protein, domain 2"/>
    <property type="match status" value="1"/>
</dbReference>
<evidence type="ECO:0000313" key="9">
    <source>
        <dbReference type="EMBL" id="SBW24381.1"/>
    </source>
</evidence>
<dbReference type="InterPro" id="IPR014031">
    <property type="entry name" value="Ketoacyl_synth_C"/>
</dbReference>
<dbReference type="InterPro" id="IPR016039">
    <property type="entry name" value="Thiolase-like"/>
</dbReference>
<dbReference type="InterPro" id="IPR054514">
    <property type="entry name" value="RhiE-like_linker"/>
</dbReference>
<dbReference type="PANTHER" id="PTHR43775:SF37">
    <property type="entry name" value="SI:DKEY-61P9.11"/>
    <property type="match status" value="1"/>
</dbReference>
<evidence type="ECO:0000256" key="1">
    <source>
        <dbReference type="ARBA" id="ARBA00004496"/>
    </source>
</evidence>
<evidence type="ECO:0000313" key="10">
    <source>
        <dbReference type="Proteomes" id="UP000199013"/>
    </source>
</evidence>
<dbReference type="EMBL" id="FLUV01001740">
    <property type="protein sequence ID" value="SBW24381.1"/>
    <property type="molecule type" value="Genomic_DNA"/>
</dbReference>
<evidence type="ECO:0000259" key="8">
    <source>
        <dbReference type="PROSITE" id="PS52004"/>
    </source>
</evidence>
<dbReference type="Proteomes" id="UP000199013">
    <property type="component" value="Unassembled WGS sequence"/>
</dbReference>
<sequence>MFRAALTDAGVDPADVGLIEAHGTGTIVGDPIEFRSLAAVYGLGRDRCALGSAKTNFGHTESAAGLVGLLKAILAVHHGEVPASLHFRRWNPAIDPSGTRLFVPTGTTPWPATGVPRLAAVSSYGVGGTNAHAVVEEPPAPSPAVASRPSGSRDDAAGTFLLSARSETALEHSAARLADWLLGPGAATPLQDVAHTLAVRRSHATERLAVVARSRDELVDRLRAYADGAPAQGVVNDYVHAEHATGPVWVFSGHGSQWPGMGRDLFAAEPVFADTIAELDPLIRVESGFSPEEVLQAGVEVTRVDQVQPLIFAIQVALARTLQSHGIHPAAVVGHSMGEVAATVIAGALTVADGVRVICRRSKLCVPAAEARVGAMAAVELDAATVRAEIDHLPDVDVAVLAAPRSTVIGGTRVEVERLVDGWTSRDVPARMIAVDVASHCTLTRPTADALTAALSDIRPEQPTIPFYTTVLPDPRRTPTFDAAYWGDNMRCPVRAMDATIAIVEDGHQLFQEISPHPVAVHPLTMTIDALGALEATVVPTMRAGHDQVTAVRASIAAFHCAGLDVKWRQWHGDGALADVPPTTWDRRTYLIRTLTDGPAQPISQVPSVPAEPGRQPPDAEETADDVLADIHRRTGDERRRVVAEHVVETVRGLLGLRMRRVSTSATFAELGLDSLRAVKLRGRLQQIFHVSIPVAVIWEHPTIGELSAYIDGLLSTSD</sequence>
<dbReference type="SUPFAM" id="SSF55048">
    <property type="entry name" value="Probable ACP-binding domain of malonyl-CoA ACP transacylase"/>
    <property type="match status" value="1"/>
</dbReference>
<dbReference type="SUPFAM" id="SSF47336">
    <property type="entry name" value="ACP-like"/>
    <property type="match status" value="1"/>
</dbReference>
<evidence type="ECO:0000256" key="6">
    <source>
        <dbReference type="SAM" id="MobiDB-lite"/>
    </source>
</evidence>
<dbReference type="InterPro" id="IPR020806">
    <property type="entry name" value="PKS_PP-bd"/>
</dbReference>
<dbReference type="PROSITE" id="PS50075">
    <property type="entry name" value="CARRIER"/>
    <property type="match status" value="1"/>
</dbReference>
<comment type="subcellular location">
    <subcellularLocation>
        <location evidence="1">Cytoplasm</location>
    </subcellularLocation>
</comment>
<name>A0A1C3P3J3_9ACTN</name>
<keyword evidence="10" id="KW-1185">Reference proteome</keyword>
<evidence type="ECO:0000256" key="3">
    <source>
        <dbReference type="ARBA" id="ARBA00022553"/>
    </source>
</evidence>
<dbReference type="GO" id="GO:0004312">
    <property type="term" value="F:fatty acid synthase activity"/>
    <property type="evidence" value="ECO:0007669"/>
    <property type="project" value="TreeGrafter"/>
</dbReference>
<dbReference type="Gene3D" id="3.40.47.10">
    <property type="match status" value="1"/>
</dbReference>
<dbReference type="Pfam" id="PF22336">
    <property type="entry name" value="RhiE-like_linker"/>
    <property type="match status" value="1"/>
</dbReference>
<dbReference type="InterPro" id="IPR050091">
    <property type="entry name" value="PKS_NRPS_Biosynth_Enz"/>
</dbReference>